<dbReference type="Pfam" id="PF00096">
    <property type="entry name" value="zf-C2H2"/>
    <property type="match status" value="2"/>
</dbReference>
<dbReference type="InterPro" id="IPR036236">
    <property type="entry name" value="Znf_C2H2_sf"/>
</dbReference>
<dbReference type="Gene3D" id="3.30.160.60">
    <property type="entry name" value="Classic Zinc Finger"/>
    <property type="match status" value="1"/>
</dbReference>
<name>A0AAV7ILP0_COTGL</name>
<dbReference type="InterPro" id="IPR013087">
    <property type="entry name" value="Znf_C2H2_type"/>
</dbReference>
<proteinExistence type="predicted"/>
<organism evidence="3 4">
    <name type="scientific">Cotesia glomerata</name>
    <name type="common">Lepidopteran parasitic wasp</name>
    <name type="synonym">Apanteles glomeratus</name>
    <dbReference type="NCBI Taxonomy" id="32391"/>
    <lineage>
        <taxon>Eukaryota</taxon>
        <taxon>Metazoa</taxon>
        <taxon>Ecdysozoa</taxon>
        <taxon>Arthropoda</taxon>
        <taxon>Hexapoda</taxon>
        <taxon>Insecta</taxon>
        <taxon>Pterygota</taxon>
        <taxon>Neoptera</taxon>
        <taxon>Endopterygota</taxon>
        <taxon>Hymenoptera</taxon>
        <taxon>Apocrita</taxon>
        <taxon>Ichneumonoidea</taxon>
        <taxon>Braconidae</taxon>
        <taxon>Microgastrinae</taxon>
        <taxon>Cotesia</taxon>
    </lineage>
</organism>
<dbReference type="PROSITE" id="PS00028">
    <property type="entry name" value="ZINC_FINGER_C2H2_1"/>
    <property type="match status" value="1"/>
</dbReference>
<dbReference type="AlphaFoldDB" id="A0AAV7ILP0"/>
<evidence type="ECO:0000313" key="4">
    <source>
        <dbReference type="Proteomes" id="UP000826195"/>
    </source>
</evidence>
<keyword evidence="1" id="KW-0862">Zinc</keyword>
<accession>A0AAV7ILP0</accession>
<keyword evidence="1" id="KW-0479">Metal-binding</keyword>
<keyword evidence="1" id="KW-0863">Zinc-finger</keyword>
<dbReference type="GO" id="GO:0008270">
    <property type="term" value="F:zinc ion binding"/>
    <property type="evidence" value="ECO:0007669"/>
    <property type="project" value="UniProtKB-KW"/>
</dbReference>
<keyword evidence="4" id="KW-1185">Reference proteome</keyword>
<evidence type="ECO:0000313" key="3">
    <source>
        <dbReference type="EMBL" id="KAH0553719.1"/>
    </source>
</evidence>
<evidence type="ECO:0000256" key="1">
    <source>
        <dbReference type="PROSITE-ProRule" id="PRU00042"/>
    </source>
</evidence>
<comment type="caution">
    <text evidence="3">The sequence shown here is derived from an EMBL/GenBank/DDBJ whole genome shotgun (WGS) entry which is preliminary data.</text>
</comment>
<feature type="domain" description="C2H2-type" evidence="2">
    <location>
        <begin position="39"/>
        <end position="67"/>
    </location>
</feature>
<gene>
    <name evidence="3" type="ORF">KQX54_003720</name>
</gene>
<dbReference type="EMBL" id="JAHXZJ010001119">
    <property type="protein sequence ID" value="KAH0553719.1"/>
    <property type="molecule type" value="Genomic_DNA"/>
</dbReference>
<protein>
    <recommendedName>
        <fullName evidence="2">C2H2-type domain-containing protein</fullName>
    </recommendedName>
</protein>
<reference evidence="3 4" key="1">
    <citation type="journal article" date="2021" name="J. Hered.">
        <title>A chromosome-level genome assembly of the parasitoid wasp, Cotesia glomerata (Hymenoptera: Braconidae).</title>
        <authorList>
            <person name="Pinto B.J."/>
            <person name="Weis J.J."/>
            <person name="Gamble T."/>
            <person name="Ode P.J."/>
            <person name="Paul R."/>
            <person name="Zaspel J.M."/>
        </authorList>
    </citation>
    <scope>NUCLEOTIDE SEQUENCE [LARGE SCALE GENOMIC DNA]</scope>
    <source>
        <strain evidence="3">CgM1</strain>
    </source>
</reference>
<dbReference type="PROSITE" id="PS50157">
    <property type="entry name" value="ZINC_FINGER_C2H2_2"/>
    <property type="match status" value="2"/>
</dbReference>
<evidence type="ECO:0000259" key="2">
    <source>
        <dbReference type="PROSITE" id="PS50157"/>
    </source>
</evidence>
<dbReference type="SUPFAM" id="SSF57667">
    <property type="entry name" value="beta-beta-alpha zinc fingers"/>
    <property type="match status" value="1"/>
</dbReference>
<dbReference type="Proteomes" id="UP000826195">
    <property type="component" value="Unassembled WGS sequence"/>
</dbReference>
<feature type="domain" description="C2H2-type" evidence="2">
    <location>
        <begin position="69"/>
        <end position="97"/>
    </location>
</feature>
<sequence>MHVKLAGYKCCLLEDKNFLNEVGEPVRYECLDNAPTKKFVCPNLCGSSFSHNYSLTRHLKYECGQEPRFKCPYCDLHYKRTSNVTQHIRTRHVNCTTYAIDIIDNKIVGIHFTEKKKY</sequence>